<reference evidence="1 2" key="1">
    <citation type="submission" date="2024-02" db="EMBL/GenBank/DDBJ databases">
        <authorList>
            <person name="Vignale AGUSTIN F."/>
            <person name="Sosa J E."/>
            <person name="Modenutti C."/>
        </authorList>
    </citation>
    <scope>NUCLEOTIDE SEQUENCE [LARGE SCALE GENOMIC DNA]</scope>
</reference>
<gene>
    <name evidence="1" type="ORF">ILEXP_LOCUS21014</name>
</gene>
<dbReference type="AlphaFoldDB" id="A0ABC8S751"/>
<organism evidence="1 2">
    <name type="scientific">Ilex paraguariensis</name>
    <name type="common">yerba mate</name>
    <dbReference type="NCBI Taxonomy" id="185542"/>
    <lineage>
        <taxon>Eukaryota</taxon>
        <taxon>Viridiplantae</taxon>
        <taxon>Streptophyta</taxon>
        <taxon>Embryophyta</taxon>
        <taxon>Tracheophyta</taxon>
        <taxon>Spermatophyta</taxon>
        <taxon>Magnoliopsida</taxon>
        <taxon>eudicotyledons</taxon>
        <taxon>Gunneridae</taxon>
        <taxon>Pentapetalae</taxon>
        <taxon>asterids</taxon>
        <taxon>campanulids</taxon>
        <taxon>Aquifoliales</taxon>
        <taxon>Aquifoliaceae</taxon>
        <taxon>Ilex</taxon>
    </lineage>
</organism>
<keyword evidence="2" id="KW-1185">Reference proteome</keyword>
<protein>
    <submittedName>
        <fullName evidence="1">Uncharacterized protein</fullName>
    </submittedName>
</protein>
<name>A0ABC8S751_9AQUA</name>
<proteinExistence type="predicted"/>
<evidence type="ECO:0000313" key="1">
    <source>
        <dbReference type="EMBL" id="CAK9152783.1"/>
    </source>
</evidence>
<dbReference type="Proteomes" id="UP001642360">
    <property type="component" value="Unassembled WGS sequence"/>
</dbReference>
<dbReference type="EMBL" id="CAUOFW020002292">
    <property type="protein sequence ID" value="CAK9152783.1"/>
    <property type="molecule type" value="Genomic_DNA"/>
</dbReference>
<accession>A0ABC8S751</accession>
<evidence type="ECO:0000313" key="2">
    <source>
        <dbReference type="Proteomes" id="UP001642360"/>
    </source>
</evidence>
<sequence length="153" mass="17222">MYRNAASRLRALKDRASSRALTRFASSSAVATKTSSGSYFSWLTGEHSSSLPPLNFPLKDVILSPPLPDYVEPGKTKITTLSNGLKIASEPSVVQMCLNYYSVFEAKFSIILTKLSLIGLLNRTLWPQLGYMLTLDQFMKHRIHLEPHIFWND</sequence>
<comment type="caution">
    <text evidence="1">The sequence shown here is derived from an EMBL/GenBank/DDBJ whole genome shotgun (WGS) entry which is preliminary data.</text>
</comment>